<evidence type="ECO:0000313" key="2">
    <source>
        <dbReference type="Proteomes" id="UP000326396"/>
    </source>
</evidence>
<dbReference type="AlphaFoldDB" id="A0A5N6LI38"/>
<dbReference type="Proteomes" id="UP000326396">
    <property type="component" value="Unassembled WGS sequence"/>
</dbReference>
<proteinExistence type="predicted"/>
<sequence length="74" mass="8275">MDQPSWANLKPKGVYVPCPDRNGKIEGKGGFVFAMVTNMAQHTSALKANCEFCCWAMTKRESAKAIIFDWSSWS</sequence>
<name>A0A5N6LI38_9ASTR</name>
<dbReference type="EMBL" id="SZYD01000508">
    <property type="protein sequence ID" value="KAD1755269.1"/>
    <property type="molecule type" value="Genomic_DNA"/>
</dbReference>
<keyword evidence="2" id="KW-1185">Reference proteome</keyword>
<comment type="caution">
    <text evidence="1">The sequence shown here is derived from an EMBL/GenBank/DDBJ whole genome shotgun (WGS) entry which is preliminary data.</text>
</comment>
<organism evidence="1 2">
    <name type="scientific">Mikania micrantha</name>
    <name type="common">bitter vine</name>
    <dbReference type="NCBI Taxonomy" id="192012"/>
    <lineage>
        <taxon>Eukaryota</taxon>
        <taxon>Viridiplantae</taxon>
        <taxon>Streptophyta</taxon>
        <taxon>Embryophyta</taxon>
        <taxon>Tracheophyta</taxon>
        <taxon>Spermatophyta</taxon>
        <taxon>Magnoliopsida</taxon>
        <taxon>eudicotyledons</taxon>
        <taxon>Gunneridae</taxon>
        <taxon>Pentapetalae</taxon>
        <taxon>asterids</taxon>
        <taxon>campanulids</taxon>
        <taxon>Asterales</taxon>
        <taxon>Asteraceae</taxon>
        <taxon>Asteroideae</taxon>
        <taxon>Heliantheae alliance</taxon>
        <taxon>Eupatorieae</taxon>
        <taxon>Mikania</taxon>
    </lineage>
</organism>
<accession>A0A5N6LI38</accession>
<reference evidence="1 2" key="1">
    <citation type="submission" date="2019-05" db="EMBL/GenBank/DDBJ databases">
        <title>Mikania micrantha, genome provides insights into the molecular mechanism of rapid growth.</title>
        <authorList>
            <person name="Liu B."/>
        </authorList>
    </citation>
    <scope>NUCLEOTIDE SEQUENCE [LARGE SCALE GENOMIC DNA]</scope>
    <source>
        <strain evidence="1">NLD-2019</strain>
        <tissue evidence="1">Leaf</tissue>
    </source>
</reference>
<evidence type="ECO:0000313" key="1">
    <source>
        <dbReference type="EMBL" id="KAD1755269.1"/>
    </source>
</evidence>
<gene>
    <name evidence="1" type="ORF">E3N88_42339</name>
</gene>
<protein>
    <submittedName>
        <fullName evidence="1">Uncharacterized protein</fullName>
    </submittedName>
</protein>